<dbReference type="InterPro" id="IPR031975">
    <property type="entry name" value="Pilin_GH"/>
</dbReference>
<gene>
    <name evidence="2" type="ORF">IQ249_08010</name>
</gene>
<keyword evidence="1" id="KW-1133">Transmembrane helix</keyword>
<dbReference type="Proteomes" id="UP000654482">
    <property type="component" value="Unassembled WGS sequence"/>
</dbReference>
<evidence type="ECO:0000313" key="2">
    <source>
        <dbReference type="EMBL" id="MBE9115834.1"/>
    </source>
</evidence>
<dbReference type="Pfam" id="PF16734">
    <property type="entry name" value="Pilin_GH"/>
    <property type="match status" value="1"/>
</dbReference>
<keyword evidence="1" id="KW-0812">Transmembrane</keyword>
<keyword evidence="3" id="KW-1185">Reference proteome</keyword>
<comment type="caution">
    <text evidence="2">The sequence shown here is derived from an EMBL/GenBank/DDBJ whole genome shotgun (WGS) entry which is preliminary data.</text>
</comment>
<accession>A0A8J7J1K1</accession>
<dbReference type="RefSeq" id="WP_194028927.1">
    <property type="nucleotide sequence ID" value="NZ_JADEWZ010000009.1"/>
</dbReference>
<evidence type="ECO:0000256" key="1">
    <source>
        <dbReference type="SAM" id="Phobius"/>
    </source>
</evidence>
<reference evidence="2" key="1">
    <citation type="submission" date="2020-10" db="EMBL/GenBank/DDBJ databases">
        <authorList>
            <person name="Castelo-Branco R."/>
            <person name="Eusebio N."/>
            <person name="Adriana R."/>
            <person name="Vieira A."/>
            <person name="Brugerolle De Fraissinette N."/>
            <person name="Rezende De Castro R."/>
            <person name="Schneider M.P."/>
            <person name="Vasconcelos V."/>
            <person name="Leao P.N."/>
        </authorList>
    </citation>
    <scope>NUCLEOTIDE SEQUENCE</scope>
    <source>
        <strain evidence="2">LEGE 07157</strain>
    </source>
</reference>
<dbReference type="InterPro" id="IPR045584">
    <property type="entry name" value="Pilin-like"/>
</dbReference>
<organism evidence="2 3">
    <name type="scientific">Lusitaniella coriacea LEGE 07157</name>
    <dbReference type="NCBI Taxonomy" id="945747"/>
    <lineage>
        <taxon>Bacteria</taxon>
        <taxon>Bacillati</taxon>
        <taxon>Cyanobacteriota</taxon>
        <taxon>Cyanophyceae</taxon>
        <taxon>Spirulinales</taxon>
        <taxon>Lusitaniellaceae</taxon>
        <taxon>Lusitaniella</taxon>
    </lineage>
</organism>
<keyword evidence="1" id="KW-0472">Membrane</keyword>
<dbReference type="AlphaFoldDB" id="A0A8J7J1K1"/>
<feature type="transmembrane region" description="Helical" evidence="1">
    <location>
        <begin position="23"/>
        <end position="49"/>
    </location>
</feature>
<evidence type="ECO:0000313" key="3">
    <source>
        <dbReference type="Proteomes" id="UP000654482"/>
    </source>
</evidence>
<proteinExistence type="predicted"/>
<dbReference type="SUPFAM" id="SSF54523">
    <property type="entry name" value="Pili subunits"/>
    <property type="match status" value="1"/>
</dbReference>
<name>A0A8J7J1K1_9CYAN</name>
<protein>
    <submittedName>
        <fullName evidence="2">General secretion pathway protein GspH</fullName>
    </submittedName>
</protein>
<dbReference type="EMBL" id="JADEWZ010000009">
    <property type="protein sequence ID" value="MBE9115834.1"/>
    <property type="molecule type" value="Genomic_DNA"/>
</dbReference>
<dbReference type="Gene3D" id="3.30.700.10">
    <property type="entry name" value="Glycoprotein, Type 4 Pilin"/>
    <property type="match status" value="1"/>
</dbReference>
<sequence>MTQSPEFQPEPPANSSSSSIPKILLIIGGVGCGCFGLITILGILAAIALPSFLSQATKAKESEAKNYIGALNRAQQAHHIGENAFSSTLEPLGLGIPPESDYYRYQIEVQPDNQSAKATATPKDPTLKSFTGAVFIVKQEGESLTFAGVCQSDSPTAIPPAMPTLNTTAIETTIECPPGSSNLSR</sequence>